<dbReference type="PANTHER" id="PTHR11534">
    <property type="entry name" value="MYOGENIC FACTOR"/>
    <property type="match status" value="1"/>
</dbReference>
<reference evidence="6" key="1">
    <citation type="submission" date="2023-07" db="EMBL/GenBank/DDBJ databases">
        <title>Chromosome-level genome assembly of Artemia franciscana.</title>
        <authorList>
            <person name="Jo E."/>
        </authorList>
    </citation>
    <scope>NUCLEOTIDE SEQUENCE</scope>
    <source>
        <tissue evidence="6">Whole body</tissue>
    </source>
</reference>
<dbReference type="SMART" id="SM00520">
    <property type="entry name" value="BASIC"/>
    <property type="match status" value="1"/>
</dbReference>
<dbReference type="Pfam" id="PF00010">
    <property type="entry name" value="HLH"/>
    <property type="match status" value="1"/>
</dbReference>
<dbReference type="InterPro" id="IPR036638">
    <property type="entry name" value="HLH_DNA-bd_sf"/>
</dbReference>
<keyword evidence="7" id="KW-1185">Reference proteome</keyword>
<comment type="caution">
    <text evidence="6">The sequence shown here is derived from an EMBL/GenBank/DDBJ whole genome shotgun (WGS) entry which is preliminary data.</text>
</comment>
<protein>
    <recommendedName>
        <fullName evidence="5">BHLH domain-containing protein</fullName>
    </recommendedName>
</protein>
<dbReference type="InterPro" id="IPR011598">
    <property type="entry name" value="bHLH_dom"/>
</dbReference>
<proteinExistence type="predicted"/>
<evidence type="ECO:0000313" key="7">
    <source>
        <dbReference type="Proteomes" id="UP001187531"/>
    </source>
</evidence>
<feature type="domain" description="BHLH" evidence="5">
    <location>
        <begin position="106"/>
        <end position="157"/>
    </location>
</feature>
<dbReference type="GO" id="GO:0046983">
    <property type="term" value="F:protein dimerization activity"/>
    <property type="evidence" value="ECO:0007669"/>
    <property type="project" value="InterPro"/>
</dbReference>
<feature type="region of interest" description="Disordered" evidence="4">
    <location>
        <begin position="62"/>
        <end position="85"/>
    </location>
</feature>
<dbReference type="FunFam" id="4.10.280.10:FF:000005">
    <property type="entry name" value="Myogenic factor"/>
    <property type="match status" value="1"/>
</dbReference>
<dbReference type="Gene3D" id="4.10.280.10">
    <property type="entry name" value="Helix-loop-helix DNA-binding domain"/>
    <property type="match status" value="1"/>
</dbReference>
<dbReference type="InterPro" id="IPR039704">
    <property type="entry name" value="Myogenic_factor"/>
</dbReference>
<dbReference type="GO" id="GO:0000981">
    <property type="term" value="F:DNA-binding transcription factor activity, RNA polymerase II-specific"/>
    <property type="evidence" value="ECO:0007669"/>
    <property type="project" value="TreeGrafter"/>
</dbReference>
<dbReference type="AlphaFoldDB" id="A0AA88HTR5"/>
<evidence type="ECO:0000256" key="2">
    <source>
        <dbReference type="ARBA" id="ARBA00023125"/>
    </source>
</evidence>
<gene>
    <name evidence="6" type="ORF">QYM36_010241</name>
</gene>
<dbReference type="EMBL" id="JAVRJZ010000012">
    <property type="protein sequence ID" value="KAK2715595.1"/>
    <property type="molecule type" value="Genomic_DNA"/>
</dbReference>
<dbReference type="Pfam" id="PF01586">
    <property type="entry name" value="Basic"/>
    <property type="match status" value="1"/>
</dbReference>
<dbReference type="CDD" id="cd19699">
    <property type="entry name" value="bHLH_TS_dMYOD_like"/>
    <property type="match status" value="1"/>
</dbReference>
<dbReference type="InterPro" id="IPR002546">
    <property type="entry name" value="MyoD_N"/>
</dbReference>
<evidence type="ECO:0000256" key="1">
    <source>
        <dbReference type="ARBA" id="ARBA00004123"/>
    </source>
</evidence>
<dbReference type="GO" id="GO:0005634">
    <property type="term" value="C:nucleus"/>
    <property type="evidence" value="ECO:0007669"/>
    <property type="project" value="UniProtKB-SubCell"/>
</dbReference>
<evidence type="ECO:0000259" key="5">
    <source>
        <dbReference type="PROSITE" id="PS50888"/>
    </source>
</evidence>
<keyword evidence="2" id="KW-0238">DNA-binding</keyword>
<dbReference type="PROSITE" id="PS50888">
    <property type="entry name" value="BHLH"/>
    <property type="match status" value="1"/>
</dbReference>
<evidence type="ECO:0000256" key="4">
    <source>
        <dbReference type="SAM" id="MobiDB-lite"/>
    </source>
</evidence>
<accession>A0AA88HTR5</accession>
<dbReference type="GO" id="GO:0007517">
    <property type="term" value="P:muscle organ development"/>
    <property type="evidence" value="ECO:0007669"/>
    <property type="project" value="InterPro"/>
</dbReference>
<dbReference type="GO" id="GO:0045663">
    <property type="term" value="P:positive regulation of myoblast differentiation"/>
    <property type="evidence" value="ECO:0007669"/>
    <property type="project" value="TreeGrafter"/>
</dbReference>
<dbReference type="GO" id="GO:0000978">
    <property type="term" value="F:RNA polymerase II cis-regulatory region sequence-specific DNA binding"/>
    <property type="evidence" value="ECO:0007669"/>
    <property type="project" value="TreeGrafter"/>
</dbReference>
<comment type="subcellular location">
    <subcellularLocation>
        <location evidence="1">Nucleus</location>
    </subcellularLocation>
</comment>
<dbReference type="Proteomes" id="UP001187531">
    <property type="component" value="Unassembled WGS sequence"/>
</dbReference>
<name>A0AA88HTR5_ARTSF</name>
<evidence type="ECO:0000313" key="6">
    <source>
        <dbReference type="EMBL" id="KAK2715595.1"/>
    </source>
</evidence>
<sequence>MNDRNNCCYSFNPYERPDYYYYYKFRDIDQTKAEPMDADTTYWHYPYRYYPRSPTDGGIDTCSTTTESDDESGHILLPNSSEGNHGRRQCLLWACKACKRKTITVDRRKAATMRERRRLRKVNEAFEVLKRRTCSNPTQRLPKVEILRMAIDYIESLEDILAEDSDSGDLKENSCGLSRVSSSTGSLLQPGFHNTDGRSYAPLIGSDPLPGATSSLDRLSSIVENLSVAKQAKSWSN</sequence>
<organism evidence="6 7">
    <name type="scientific">Artemia franciscana</name>
    <name type="common">Brine shrimp</name>
    <name type="synonym">Artemia sanfranciscana</name>
    <dbReference type="NCBI Taxonomy" id="6661"/>
    <lineage>
        <taxon>Eukaryota</taxon>
        <taxon>Metazoa</taxon>
        <taxon>Ecdysozoa</taxon>
        <taxon>Arthropoda</taxon>
        <taxon>Crustacea</taxon>
        <taxon>Branchiopoda</taxon>
        <taxon>Anostraca</taxon>
        <taxon>Artemiidae</taxon>
        <taxon>Artemia</taxon>
    </lineage>
</organism>
<dbReference type="SUPFAM" id="SSF47459">
    <property type="entry name" value="HLH, helix-loop-helix DNA-binding domain"/>
    <property type="match status" value="1"/>
</dbReference>
<evidence type="ECO:0000256" key="3">
    <source>
        <dbReference type="ARBA" id="ARBA00023242"/>
    </source>
</evidence>
<dbReference type="PANTHER" id="PTHR11534:SF9">
    <property type="entry name" value="MYOGENIC-DETERMINATION PROTEIN"/>
    <property type="match status" value="1"/>
</dbReference>
<keyword evidence="3" id="KW-0539">Nucleus</keyword>
<dbReference type="SMART" id="SM00353">
    <property type="entry name" value="HLH"/>
    <property type="match status" value="1"/>
</dbReference>